<dbReference type="Gene3D" id="1.10.3210.10">
    <property type="entry name" value="Hypothetical protein af1432"/>
    <property type="match status" value="1"/>
</dbReference>
<dbReference type="AlphaFoldDB" id="A0A2W1LQV1"/>
<dbReference type="SUPFAM" id="SSF109604">
    <property type="entry name" value="HD-domain/PDEase-like"/>
    <property type="match status" value="1"/>
</dbReference>
<proteinExistence type="predicted"/>
<evidence type="ECO:0000313" key="2">
    <source>
        <dbReference type="EMBL" id="PZD94221.1"/>
    </source>
</evidence>
<accession>A0A2W1LQV1</accession>
<dbReference type="PANTHER" id="PTHR43155">
    <property type="entry name" value="CYCLIC DI-GMP PHOSPHODIESTERASE PA4108-RELATED"/>
    <property type="match status" value="1"/>
</dbReference>
<dbReference type="Pfam" id="PF13487">
    <property type="entry name" value="HD_5"/>
    <property type="match status" value="1"/>
</dbReference>
<organism evidence="2 3">
    <name type="scientific">Paenibacillus sambharensis</name>
    <dbReference type="NCBI Taxonomy" id="1803190"/>
    <lineage>
        <taxon>Bacteria</taxon>
        <taxon>Bacillati</taxon>
        <taxon>Bacillota</taxon>
        <taxon>Bacilli</taxon>
        <taxon>Bacillales</taxon>
        <taxon>Paenibacillaceae</taxon>
        <taxon>Paenibacillus</taxon>
    </lineage>
</organism>
<name>A0A2W1LQV1_9BACL</name>
<sequence length="343" mass="38471">MRTENYEDLIGKEVLHNIFDAKGTLLIAEGTILLKSHIEKLVNFNIAVGEIQTVRIPEQEPKPMDLQDMVKRTEKHMQEIDSFVHQHGVVPVEAIEEKVLPVIMKAAERHNLFQLFTELKDQGDYRYRHSIGTAVIATSLGKRLLHDEGELATLATAASLYDIGSLKLPSFLIQKSSRLDHHEIAIMQEHTRLGYELLIESGLGERIAQVALQHHEREDGSGYPNGLKGGQIDQLSKIVAIADVYMAMISERPYRPAVAFFEVMEEIHQEIMQNRFDSAIGLTFLDLLLSAQVGCEVILSDERRGKIMLTNVNYPARPLIALEGGVFIDLSTTNDVTIKEVVG</sequence>
<dbReference type="RefSeq" id="WP_111148584.1">
    <property type="nucleotide sequence ID" value="NZ_QKRB01000054.1"/>
</dbReference>
<protein>
    <submittedName>
        <fullName evidence="2">HD-GYP domain-containing protein</fullName>
    </submittedName>
</protein>
<evidence type="ECO:0000259" key="1">
    <source>
        <dbReference type="PROSITE" id="PS51832"/>
    </source>
</evidence>
<dbReference type="InterPro" id="IPR037522">
    <property type="entry name" value="HD_GYP_dom"/>
</dbReference>
<dbReference type="CDD" id="cd00077">
    <property type="entry name" value="HDc"/>
    <property type="match status" value="1"/>
</dbReference>
<dbReference type="Proteomes" id="UP000249522">
    <property type="component" value="Unassembled WGS sequence"/>
</dbReference>
<gene>
    <name evidence="2" type="ORF">DNH61_19975</name>
</gene>
<comment type="caution">
    <text evidence="2">The sequence shown here is derived from an EMBL/GenBank/DDBJ whole genome shotgun (WGS) entry which is preliminary data.</text>
</comment>
<dbReference type="PROSITE" id="PS51832">
    <property type="entry name" value="HD_GYP"/>
    <property type="match status" value="1"/>
</dbReference>
<reference evidence="2 3" key="1">
    <citation type="submission" date="2018-06" db="EMBL/GenBank/DDBJ databases">
        <title>Paenibacillus imtechensis sp. nov.</title>
        <authorList>
            <person name="Pinnaka A.K."/>
            <person name="Singh H."/>
            <person name="Kaur M."/>
        </authorList>
    </citation>
    <scope>NUCLEOTIDE SEQUENCE [LARGE SCALE GENOMIC DNA]</scope>
    <source>
        <strain evidence="2 3">SMB1</strain>
    </source>
</reference>
<dbReference type="PANTHER" id="PTHR43155:SF2">
    <property type="entry name" value="CYCLIC DI-GMP PHOSPHODIESTERASE PA4108"/>
    <property type="match status" value="1"/>
</dbReference>
<dbReference type="EMBL" id="QKRB01000054">
    <property type="protein sequence ID" value="PZD94221.1"/>
    <property type="molecule type" value="Genomic_DNA"/>
</dbReference>
<dbReference type="OrthoDB" id="9759601at2"/>
<feature type="domain" description="HD-GYP" evidence="1">
    <location>
        <begin position="104"/>
        <end position="299"/>
    </location>
</feature>
<evidence type="ECO:0000313" key="3">
    <source>
        <dbReference type="Proteomes" id="UP000249522"/>
    </source>
</evidence>
<dbReference type="SMART" id="SM00471">
    <property type="entry name" value="HDc"/>
    <property type="match status" value="1"/>
</dbReference>
<keyword evidence="3" id="KW-1185">Reference proteome</keyword>
<dbReference type="InterPro" id="IPR003607">
    <property type="entry name" value="HD/PDEase_dom"/>
</dbReference>